<feature type="transmembrane region" description="Helical" evidence="6">
    <location>
        <begin position="185"/>
        <end position="204"/>
    </location>
</feature>
<evidence type="ECO:0000313" key="8">
    <source>
        <dbReference type="Proteomes" id="UP001295423"/>
    </source>
</evidence>
<feature type="transmembrane region" description="Helical" evidence="6">
    <location>
        <begin position="20"/>
        <end position="40"/>
    </location>
</feature>
<comment type="subcellular location">
    <subcellularLocation>
        <location evidence="1">Membrane</location>
        <topology evidence="1">Multi-pass membrane protein</topology>
    </subcellularLocation>
</comment>
<feature type="transmembrane region" description="Helical" evidence="6">
    <location>
        <begin position="105"/>
        <end position="124"/>
    </location>
</feature>
<accession>A0AAD2JGE2</accession>
<dbReference type="PANTHER" id="PTHR23112">
    <property type="entry name" value="G PROTEIN-COUPLED RECEPTOR 157-RELATED"/>
    <property type="match status" value="1"/>
</dbReference>
<keyword evidence="2 6" id="KW-0812">Transmembrane</keyword>
<dbReference type="SUPFAM" id="SSF81321">
    <property type="entry name" value="Family A G protein-coupled receptor-like"/>
    <property type="match status" value="1"/>
</dbReference>
<evidence type="ECO:0000313" key="7">
    <source>
        <dbReference type="EMBL" id="CAJ1947341.1"/>
    </source>
</evidence>
<feature type="region of interest" description="Disordered" evidence="5">
    <location>
        <begin position="235"/>
        <end position="271"/>
    </location>
</feature>
<dbReference type="EMBL" id="CAKOGP040001725">
    <property type="protein sequence ID" value="CAJ1947341.1"/>
    <property type="molecule type" value="Genomic_DNA"/>
</dbReference>
<evidence type="ECO:0000256" key="6">
    <source>
        <dbReference type="SAM" id="Phobius"/>
    </source>
</evidence>
<evidence type="ECO:0008006" key="9">
    <source>
        <dbReference type="Google" id="ProtNLM"/>
    </source>
</evidence>
<keyword evidence="8" id="KW-1185">Reference proteome</keyword>
<name>A0AAD2JGE2_9STRA</name>
<evidence type="ECO:0000256" key="5">
    <source>
        <dbReference type="SAM" id="MobiDB-lite"/>
    </source>
</evidence>
<organism evidence="7 8">
    <name type="scientific">Cylindrotheca closterium</name>
    <dbReference type="NCBI Taxonomy" id="2856"/>
    <lineage>
        <taxon>Eukaryota</taxon>
        <taxon>Sar</taxon>
        <taxon>Stramenopiles</taxon>
        <taxon>Ochrophyta</taxon>
        <taxon>Bacillariophyta</taxon>
        <taxon>Bacillariophyceae</taxon>
        <taxon>Bacillariophycidae</taxon>
        <taxon>Bacillariales</taxon>
        <taxon>Bacillariaceae</taxon>
        <taxon>Cylindrotheca</taxon>
    </lineage>
</organism>
<dbReference type="GO" id="GO:0007189">
    <property type="term" value="P:adenylate cyclase-activating G protein-coupled receptor signaling pathway"/>
    <property type="evidence" value="ECO:0007669"/>
    <property type="project" value="TreeGrafter"/>
</dbReference>
<gene>
    <name evidence="7" type="ORF">CYCCA115_LOCUS11098</name>
</gene>
<sequence length="460" mass="52297">MSANFDPYQPSDTIQTVLSFLMVPTGILSTWGSSCIIRSIRKERKWSPYRRLMIALSICDIFSTVAYVLQPFLGPRESPYAYAQTIGNDATCTLMGAWSQLTFMAHWYSAALSFYFVSTVRYGVSETTFARKYERWIHFIIVTFHTVTAVVGAIGDVYFQRQINPGCWVAEPPYTCSGMNCHSELIAYIFGFPTVIALFVVLINNRLLYTHVKKTIVEGHRKAIEAEKRLRMYQQRQQEQPLQSSDTTKREGTTSPDQTNTGTPTSALQSSDKQWERVRQVRIQSTLYVVAYLITFAWSAIINILNSRRFQEQYEYAGRLYLPLLVLQSIFLPSQGLFNAMVFFRPRFMATRKKHPKQTRSWCARQSIQFEHIKPSSDLGSQDIRGVVVMKEEEAGEDEVVQMSKRDPSSIIPPDIVSGEEPPSAAQESERYFSSGRPSNGKLASEKTSVLIASTDSWDG</sequence>
<feature type="transmembrane region" description="Helical" evidence="6">
    <location>
        <begin position="325"/>
        <end position="344"/>
    </location>
</feature>
<feature type="transmembrane region" description="Helical" evidence="6">
    <location>
        <begin position="287"/>
        <end position="305"/>
    </location>
</feature>
<dbReference type="AlphaFoldDB" id="A0AAD2JGE2"/>
<comment type="caution">
    <text evidence="7">The sequence shown here is derived from an EMBL/GenBank/DDBJ whole genome shotgun (WGS) entry which is preliminary data.</text>
</comment>
<feature type="region of interest" description="Disordered" evidence="5">
    <location>
        <begin position="398"/>
        <end position="448"/>
    </location>
</feature>
<reference evidence="7" key="1">
    <citation type="submission" date="2023-08" db="EMBL/GenBank/DDBJ databases">
        <authorList>
            <person name="Audoor S."/>
            <person name="Bilcke G."/>
        </authorList>
    </citation>
    <scope>NUCLEOTIDE SEQUENCE</scope>
</reference>
<protein>
    <recommendedName>
        <fullName evidence="9">G-protein coupled receptors family 1 profile domain-containing protein</fullName>
    </recommendedName>
</protein>
<evidence type="ECO:0000256" key="2">
    <source>
        <dbReference type="ARBA" id="ARBA00022692"/>
    </source>
</evidence>
<keyword evidence="4 6" id="KW-0472">Membrane</keyword>
<evidence type="ECO:0000256" key="3">
    <source>
        <dbReference type="ARBA" id="ARBA00022989"/>
    </source>
</evidence>
<feature type="compositionally biased region" description="Polar residues" evidence="5">
    <location>
        <begin position="253"/>
        <end position="271"/>
    </location>
</feature>
<feature type="transmembrane region" description="Helical" evidence="6">
    <location>
        <begin position="136"/>
        <end position="155"/>
    </location>
</feature>
<dbReference type="Gene3D" id="1.20.1070.10">
    <property type="entry name" value="Rhodopsin 7-helix transmembrane proteins"/>
    <property type="match status" value="1"/>
</dbReference>
<dbReference type="GO" id="GO:0004930">
    <property type="term" value="F:G protein-coupled receptor activity"/>
    <property type="evidence" value="ECO:0007669"/>
    <property type="project" value="TreeGrafter"/>
</dbReference>
<dbReference type="GO" id="GO:0005886">
    <property type="term" value="C:plasma membrane"/>
    <property type="evidence" value="ECO:0007669"/>
    <property type="project" value="TreeGrafter"/>
</dbReference>
<dbReference type="Proteomes" id="UP001295423">
    <property type="component" value="Unassembled WGS sequence"/>
</dbReference>
<evidence type="ECO:0000256" key="1">
    <source>
        <dbReference type="ARBA" id="ARBA00004141"/>
    </source>
</evidence>
<proteinExistence type="predicted"/>
<evidence type="ECO:0000256" key="4">
    <source>
        <dbReference type="ARBA" id="ARBA00023136"/>
    </source>
</evidence>
<feature type="transmembrane region" description="Helical" evidence="6">
    <location>
        <begin position="52"/>
        <end position="69"/>
    </location>
</feature>
<keyword evidence="3 6" id="KW-1133">Transmembrane helix</keyword>
<dbReference type="PANTHER" id="PTHR23112:SF0">
    <property type="entry name" value="TRANSMEMBRANE PROTEIN 116"/>
    <property type="match status" value="1"/>
</dbReference>